<protein>
    <submittedName>
        <fullName evidence="1">Uncharacterized protein</fullName>
    </submittedName>
</protein>
<dbReference type="PANTHER" id="PTHR12994">
    <property type="entry name" value="SECERNIN"/>
    <property type="match status" value="1"/>
</dbReference>
<dbReference type="PANTHER" id="PTHR12994:SF17">
    <property type="entry name" value="LD30995P"/>
    <property type="match status" value="1"/>
</dbReference>
<dbReference type="Gene3D" id="3.60.60.10">
    <property type="entry name" value="Penicillin V Acylase, Chain A"/>
    <property type="match status" value="1"/>
</dbReference>
<dbReference type="Proteomes" id="UP000005801">
    <property type="component" value="Unassembled WGS sequence"/>
</dbReference>
<accession>A6G676</accession>
<sequence length="415" mass="46650">MSDAFVLIRPHRPVWIGCNVDGDPDLPRVIEVLEPSSGTESAVIHERPASNSVHAYDSVGVNEAGLALVYQRAPTRYTSLVSGADDRGRRTLLRDVLARSTQAEEALELIVERYSSQERSSLSEGACILIADGESAWLLELAGELWAAVRIRGRRVISGALTIQNDFDRIHPRALQDARREGWTRSGLDFGFARCFAAPRQVLVEGSQLRRANTLHRLLGAGERADAADLARVLRDHAGGEPDARFRPPMTCSHPSLLPNAPGVPFAWRQQTTMSLIAALPSPDQRTFGEDEDIDLDLNLGPRRPSRVWMTGTPAPCLSVFKPVAFESQDWSDHSETLWRLHQRFHMAVLRGWRRRSTLGGPDRAVLERRAFMRAQEDEGLQLWAEHRRALLVWLEEAERLDRERPRLLAKILDR</sequence>
<reference evidence="1 2" key="1">
    <citation type="submission" date="2007-06" db="EMBL/GenBank/DDBJ databases">
        <authorList>
            <person name="Shimkets L."/>
            <person name="Ferriera S."/>
            <person name="Johnson J."/>
            <person name="Kravitz S."/>
            <person name="Beeson K."/>
            <person name="Sutton G."/>
            <person name="Rogers Y.-H."/>
            <person name="Friedman R."/>
            <person name="Frazier M."/>
            <person name="Venter J.C."/>
        </authorList>
    </citation>
    <scope>NUCLEOTIDE SEQUENCE [LARGE SCALE GENOMIC DNA]</scope>
    <source>
        <strain evidence="1 2">SIR-1</strain>
    </source>
</reference>
<organism evidence="1 2">
    <name type="scientific">Plesiocystis pacifica SIR-1</name>
    <dbReference type="NCBI Taxonomy" id="391625"/>
    <lineage>
        <taxon>Bacteria</taxon>
        <taxon>Pseudomonadati</taxon>
        <taxon>Myxococcota</taxon>
        <taxon>Polyangia</taxon>
        <taxon>Nannocystales</taxon>
        <taxon>Nannocystaceae</taxon>
        <taxon>Plesiocystis</taxon>
    </lineage>
</organism>
<proteinExistence type="predicted"/>
<evidence type="ECO:0000313" key="2">
    <source>
        <dbReference type="Proteomes" id="UP000005801"/>
    </source>
</evidence>
<dbReference type="InterPro" id="IPR005322">
    <property type="entry name" value="Peptidase_C69"/>
</dbReference>
<name>A6G676_9BACT</name>
<gene>
    <name evidence="1" type="ORF">PPSIR1_29543</name>
</gene>
<dbReference type="EMBL" id="ABCS01000028">
    <property type="protein sequence ID" value="EDM78678.1"/>
    <property type="molecule type" value="Genomic_DNA"/>
</dbReference>
<dbReference type="STRING" id="391625.PPSIR1_29543"/>
<keyword evidence="2" id="KW-1185">Reference proteome</keyword>
<dbReference type="OrthoDB" id="5147328at2"/>
<dbReference type="eggNOG" id="COG4690">
    <property type="taxonomic scope" value="Bacteria"/>
</dbReference>
<dbReference type="GO" id="GO:0006508">
    <property type="term" value="P:proteolysis"/>
    <property type="evidence" value="ECO:0007669"/>
    <property type="project" value="InterPro"/>
</dbReference>
<dbReference type="AlphaFoldDB" id="A6G676"/>
<dbReference type="GO" id="GO:0070004">
    <property type="term" value="F:cysteine-type exopeptidase activity"/>
    <property type="evidence" value="ECO:0007669"/>
    <property type="project" value="InterPro"/>
</dbReference>
<comment type="caution">
    <text evidence="1">The sequence shown here is derived from an EMBL/GenBank/DDBJ whole genome shotgun (WGS) entry which is preliminary data.</text>
</comment>
<evidence type="ECO:0000313" key="1">
    <source>
        <dbReference type="EMBL" id="EDM78678.1"/>
    </source>
</evidence>
<dbReference type="GO" id="GO:0016805">
    <property type="term" value="F:dipeptidase activity"/>
    <property type="evidence" value="ECO:0007669"/>
    <property type="project" value="InterPro"/>
</dbReference>
<dbReference type="RefSeq" id="WP_006972225.1">
    <property type="nucleotide sequence ID" value="NZ_ABCS01000028.1"/>
</dbReference>